<comment type="caution">
    <text evidence="1">The sequence shown here is derived from an EMBL/GenBank/DDBJ whole genome shotgun (WGS) entry which is preliminary data.</text>
</comment>
<name>A0A645HM04_9ZZZZ</name>
<protein>
    <submittedName>
        <fullName evidence="1">Uncharacterized protein</fullName>
    </submittedName>
</protein>
<reference evidence="1" key="1">
    <citation type="submission" date="2019-08" db="EMBL/GenBank/DDBJ databases">
        <authorList>
            <person name="Kucharzyk K."/>
            <person name="Murdoch R.W."/>
            <person name="Higgins S."/>
            <person name="Loffler F."/>
        </authorList>
    </citation>
    <scope>NUCLEOTIDE SEQUENCE</scope>
</reference>
<dbReference type="EMBL" id="VSSQ01096072">
    <property type="protein sequence ID" value="MPN39957.1"/>
    <property type="molecule type" value="Genomic_DNA"/>
</dbReference>
<sequence length="40" mass="4480">MLNNDAKVNISLIKATANQVWGNDVEFGELKVINSPYPEF</sequence>
<proteinExistence type="predicted"/>
<gene>
    <name evidence="1" type="ORF">SDC9_187491</name>
</gene>
<dbReference type="AlphaFoldDB" id="A0A645HM04"/>
<evidence type="ECO:0000313" key="1">
    <source>
        <dbReference type="EMBL" id="MPN39957.1"/>
    </source>
</evidence>
<organism evidence="1">
    <name type="scientific">bioreactor metagenome</name>
    <dbReference type="NCBI Taxonomy" id="1076179"/>
    <lineage>
        <taxon>unclassified sequences</taxon>
        <taxon>metagenomes</taxon>
        <taxon>ecological metagenomes</taxon>
    </lineage>
</organism>
<accession>A0A645HM04</accession>